<feature type="compositionally biased region" description="Basic and acidic residues" evidence="1">
    <location>
        <begin position="1"/>
        <end position="19"/>
    </location>
</feature>
<dbReference type="EMBL" id="JBBHLL010000561">
    <property type="protein sequence ID" value="KAK7800263.1"/>
    <property type="molecule type" value="Genomic_DNA"/>
</dbReference>
<keyword evidence="2" id="KW-0812">Transmembrane</keyword>
<organism evidence="3 4">
    <name type="scientific">Myodes glareolus</name>
    <name type="common">Bank vole</name>
    <name type="synonym">Clethrionomys glareolus</name>
    <dbReference type="NCBI Taxonomy" id="447135"/>
    <lineage>
        <taxon>Eukaryota</taxon>
        <taxon>Metazoa</taxon>
        <taxon>Chordata</taxon>
        <taxon>Craniata</taxon>
        <taxon>Vertebrata</taxon>
        <taxon>Euteleostomi</taxon>
        <taxon>Mammalia</taxon>
        <taxon>Eutheria</taxon>
        <taxon>Euarchontoglires</taxon>
        <taxon>Glires</taxon>
        <taxon>Rodentia</taxon>
        <taxon>Myomorpha</taxon>
        <taxon>Muroidea</taxon>
        <taxon>Cricetidae</taxon>
        <taxon>Arvicolinae</taxon>
        <taxon>Myodes</taxon>
    </lineage>
</organism>
<feature type="transmembrane region" description="Helical" evidence="2">
    <location>
        <begin position="62"/>
        <end position="85"/>
    </location>
</feature>
<protein>
    <submittedName>
        <fullName evidence="3">Uncharacterized protein</fullName>
    </submittedName>
</protein>
<feature type="region of interest" description="Disordered" evidence="1">
    <location>
        <begin position="1"/>
        <end position="53"/>
    </location>
</feature>
<keyword evidence="4" id="KW-1185">Reference proteome</keyword>
<dbReference type="AlphaFoldDB" id="A0AAW0HCN5"/>
<comment type="caution">
    <text evidence="3">The sequence shown here is derived from an EMBL/GenBank/DDBJ whole genome shotgun (WGS) entry which is preliminary data.</text>
</comment>
<evidence type="ECO:0000313" key="3">
    <source>
        <dbReference type="EMBL" id="KAK7800263.1"/>
    </source>
</evidence>
<evidence type="ECO:0000256" key="2">
    <source>
        <dbReference type="SAM" id="Phobius"/>
    </source>
</evidence>
<keyword evidence="2" id="KW-0472">Membrane</keyword>
<proteinExistence type="predicted"/>
<evidence type="ECO:0000313" key="4">
    <source>
        <dbReference type="Proteomes" id="UP001488838"/>
    </source>
</evidence>
<dbReference type="Proteomes" id="UP001488838">
    <property type="component" value="Unassembled WGS sequence"/>
</dbReference>
<reference evidence="3 4" key="1">
    <citation type="journal article" date="2023" name="bioRxiv">
        <title>Conserved and derived expression patterns and positive selection on dental genes reveal complex evolutionary context of ever-growing rodent molars.</title>
        <authorList>
            <person name="Calamari Z.T."/>
            <person name="Song A."/>
            <person name="Cohen E."/>
            <person name="Akter M."/>
            <person name="Roy R.D."/>
            <person name="Hallikas O."/>
            <person name="Christensen M.M."/>
            <person name="Li P."/>
            <person name="Marangoni P."/>
            <person name="Jernvall J."/>
            <person name="Klein O.D."/>
        </authorList>
    </citation>
    <scope>NUCLEOTIDE SEQUENCE [LARGE SCALE GENOMIC DNA]</scope>
    <source>
        <strain evidence="3">V071</strain>
    </source>
</reference>
<evidence type="ECO:0000256" key="1">
    <source>
        <dbReference type="SAM" id="MobiDB-lite"/>
    </source>
</evidence>
<keyword evidence="2" id="KW-1133">Transmembrane helix</keyword>
<name>A0AAW0HCN5_MYOGA</name>
<gene>
    <name evidence="3" type="ORF">U0070_022449</name>
</gene>
<accession>A0AAW0HCN5</accession>
<sequence length="124" mass="13569">MEATEARQRRLEGCGRPKELGPSPNHGAEGLPETSEDGHQGVSESQRVDPKSLEAEHVREKALVIGFQVLVPFLLAGLGLSWAGLLLNYFQVRDSCLGAGEPEEWVLRLTGHHLFYVLGEVLLA</sequence>